<evidence type="ECO:0000256" key="1">
    <source>
        <dbReference type="ARBA" id="ARBA00001031"/>
    </source>
</evidence>
<dbReference type="InterPro" id="IPR046348">
    <property type="entry name" value="SIS_dom_sf"/>
</dbReference>
<sequence>MCGIVGAVAQRDVAEILVEGLRRLEYRGYDSAGVAVVDTESNLTRVRRLGKVQELADAVDQQHVIGGTGIAHTRWATHGEPSEANAHPHMSGDIAVVHNGIIENHETLRALLQERGYVFTSQTDTEVIAHLVEWELRTSNSLVEALQKTAKQLDGAYGTVAVDRKDPSRIVVARSGSPIVIGFGVGENFLASDQLALLSVTRRFMYLEEGDVAEVTRRDVIVFDVAGERVEREIVESNAEHDAGDKGQYRHFMQKEIFEQPSALINTMEGRISETAVITNAIGVKAEEILSKVEHVQIIACGTSYNSGMAARYWFESLAGVSCDVEIASEFRYRDFVVRPNSLLVTLSQSGETADTLAALRLAKEKGYMSAMTICNVAGSSLVRESDFAFMTRAGTEIGVASTKAFTTQLAAMLMMVTSIGRLQGRINEEKEAEIVQALHQLPADIEKALAFDKEIEALAPDFADKHHTLFLGRGEFYPIAMEASLKLKEISYIHAEAYAAGELKHGPLALIDADMPVVVIAPSNDLLEKLKSNVEEVRARGGLLYVFADEDAGFESDENMKIIKMPHVSEVTAPIYYTVPMQLLSYHVALIKGTDVDQPRNLAKAVTVE</sequence>
<comment type="subcellular location">
    <subcellularLocation>
        <location evidence="8">Cytoplasm</location>
    </subcellularLocation>
</comment>
<dbReference type="HAMAP" id="MF_00164">
    <property type="entry name" value="GlmS"/>
    <property type="match status" value="1"/>
</dbReference>
<dbReference type="InterPro" id="IPR017932">
    <property type="entry name" value="GATase_2_dom"/>
</dbReference>
<feature type="active site" description="Nucleophile; for GATase activity" evidence="8">
    <location>
        <position position="2"/>
    </location>
</feature>
<dbReference type="PANTHER" id="PTHR10937">
    <property type="entry name" value="GLUCOSAMINE--FRUCTOSE-6-PHOSPHATE AMINOTRANSFERASE, ISOMERIZING"/>
    <property type="match status" value="1"/>
</dbReference>
<dbReference type="NCBIfam" id="NF001484">
    <property type="entry name" value="PRK00331.1"/>
    <property type="match status" value="1"/>
</dbReference>
<dbReference type="InterPro" id="IPR029055">
    <property type="entry name" value="Ntn_hydrolases_N"/>
</dbReference>
<dbReference type="Pfam" id="PF13522">
    <property type="entry name" value="GATase_6"/>
    <property type="match status" value="1"/>
</dbReference>
<protein>
    <recommendedName>
        <fullName evidence="3 8">Glutamine--fructose-6-phosphate aminotransferase [isomerizing]</fullName>
        <ecNumber evidence="2 8">2.6.1.16</ecNumber>
    </recommendedName>
    <alternativeName>
        <fullName evidence="8">D-fructose-6-phosphate amidotransferase</fullName>
    </alternativeName>
    <alternativeName>
        <fullName evidence="8">GFAT</fullName>
    </alternativeName>
    <alternativeName>
        <fullName evidence="8">Glucosamine-6-phosphate synthase</fullName>
    </alternativeName>
    <alternativeName>
        <fullName evidence="8">Hexosephosphate aminotransferase</fullName>
    </alternativeName>
    <alternativeName>
        <fullName evidence="8">L-glutamine--D-fructose-6-phosphate amidotransferase</fullName>
    </alternativeName>
</protein>
<gene>
    <name evidence="8 11" type="primary">glmS</name>
    <name evidence="11" type="ORF">V8Z71_13245</name>
</gene>
<keyword evidence="12" id="KW-1185">Reference proteome</keyword>
<comment type="catalytic activity">
    <reaction evidence="1 8">
        <text>D-fructose 6-phosphate + L-glutamine = D-glucosamine 6-phosphate + L-glutamate</text>
        <dbReference type="Rhea" id="RHEA:13237"/>
        <dbReference type="ChEBI" id="CHEBI:29985"/>
        <dbReference type="ChEBI" id="CHEBI:58359"/>
        <dbReference type="ChEBI" id="CHEBI:58725"/>
        <dbReference type="ChEBI" id="CHEBI:61527"/>
        <dbReference type="EC" id="2.6.1.16"/>
    </reaction>
</comment>
<accession>A0ABU9FU84</accession>
<feature type="domain" description="SIS" evidence="10">
    <location>
        <begin position="459"/>
        <end position="600"/>
    </location>
</feature>
<dbReference type="Gene3D" id="3.60.20.10">
    <property type="entry name" value="Glutamine Phosphoribosylpyrophosphate, subunit 1, domain 1"/>
    <property type="match status" value="1"/>
</dbReference>
<dbReference type="PROSITE" id="PS51464">
    <property type="entry name" value="SIS"/>
    <property type="match status" value="2"/>
</dbReference>
<evidence type="ECO:0000256" key="7">
    <source>
        <dbReference type="ARBA" id="ARBA00022962"/>
    </source>
</evidence>
<organism evidence="11 12">
    <name type="scientific">Vibrio echinoideorum</name>
    <dbReference type="NCBI Taxonomy" id="2100116"/>
    <lineage>
        <taxon>Bacteria</taxon>
        <taxon>Pseudomonadati</taxon>
        <taxon>Pseudomonadota</taxon>
        <taxon>Gammaproteobacteria</taxon>
        <taxon>Vibrionales</taxon>
        <taxon>Vibrionaceae</taxon>
        <taxon>Vibrio</taxon>
    </lineage>
</organism>
<dbReference type="NCBIfam" id="TIGR01135">
    <property type="entry name" value="glmS"/>
    <property type="match status" value="1"/>
</dbReference>
<comment type="function">
    <text evidence="8">Catalyzes the first step in hexosamine metabolism, converting fructose-6P into glucosamine-6P using glutamine as a nitrogen source.</text>
</comment>
<evidence type="ECO:0000259" key="10">
    <source>
        <dbReference type="PROSITE" id="PS51464"/>
    </source>
</evidence>
<evidence type="ECO:0000256" key="8">
    <source>
        <dbReference type="HAMAP-Rule" id="MF_00164"/>
    </source>
</evidence>
<dbReference type="InterPro" id="IPR035490">
    <property type="entry name" value="GlmS/FrlB_SIS"/>
</dbReference>
<feature type="active site" description="For Fru-6P isomerization activity" evidence="8">
    <location>
        <position position="605"/>
    </location>
</feature>
<evidence type="ECO:0000313" key="11">
    <source>
        <dbReference type="EMBL" id="MEL0609281.1"/>
    </source>
</evidence>
<dbReference type="Pfam" id="PF01380">
    <property type="entry name" value="SIS"/>
    <property type="match status" value="2"/>
</dbReference>
<keyword evidence="8" id="KW-0963">Cytoplasm</keyword>
<keyword evidence="7" id="KW-0315">Glutamine amidotransferase</keyword>
<dbReference type="PANTHER" id="PTHR10937:SF0">
    <property type="entry name" value="GLUTAMINE--FRUCTOSE-6-PHOSPHATE TRANSAMINASE (ISOMERIZING)"/>
    <property type="match status" value="1"/>
</dbReference>
<keyword evidence="6" id="KW-0677">Repeat</keyword>
<dbReference type="SUPFAM" id="SSF56235">
    <property type="entry name" value="N-terminal nucleophile aminohydrolases (Ntn hydrolases)"/>
    <property type="match status" value="1"/>
</dbReference>
<dbReference type="InterPro" id="IPR035466">
    <property type="entry name" value="GlmS/AgaS_SIS"/>
</dbReference>
<dbReference type="EC" id="2.6.1.16" evidence="2 8"/>
<comment type="subunit">
    <text evidence="8">Homodimer.</text>
</comment>
<evidence type="ECO:0000256" key="4">
    <source>
        <dbReference type="ARBA" id="ARBA00022576"/>
    </source>
</evidence>
<dbReference type="Proteomes" id="UP001377160">
    <property type="component" value="Unassembled WGS sequence"/>
</dbReference>
<evidence type="ECO:0000256" key="2">
    <source>
        <dbReference type="ARBA" id="ARBA00012916"/>
    </source>
</evidence>
<feature type="domain" description="SIS" evidence="10">
    <location>
        <begin position="286"/>
        <end position="426"/>
    </location>
</feature>
<evidence type="ECO:0000256" key="5">
    <source>
        <dbReference type="ARBA" id="ARBA00022679"/>
    </source>
</evidence>
<dbReference type="CDD" id="cd05009">
    <property type="entry name" value="SIS_GlmS_GlmD_2"/>
    <property type="match status" value="1"/>
</dbReference>
<evidence type="ECO:0000256" key="6">
    <source>
        <dbReference type="ARBA" id="ARBA00022737"/>
    </source>
</evidence>
<feature type="domain" description="Glutamine amidotransferase type-2" evidence="9">
    <location>
        <begin position="2"/>
        <end position="218"/>
    </location>
</feature>
<evidence type="ECO:0000313" key="12">
    <source>
        <dbReference type="Proteomes" id="UP001377160"/>
    </source>
</evidence>
<dbReference type="PROSITE" id="PS51278">
    <property type="entry name" value="GATASE_TYPE_2"/>
    <property type="match status" value="1"/>
</dbReference>
<dbReference type="InterPro" id="IPR005855">
    <property type="entry name" value="GFAT"/>
</dbReference>
<dbReference type="InterPro" id="IPR001347">
    <property type="entry name" value="SIS_dom"/>
</dbReference>
<dbReference type="CDD" id="cd05008">
    <property type="entry name" value="SIS_GlmS_GlmD_1"/>
    <property type="match status" value="1"/>
</dbReference>
<dbReference type="Gene3D" id="3.40.50.10490">
    <property type="entry name" value="Glucose-6-phosphate isomerase like protein, domain 1"/>
    <property type="match status" value="2"/>
</dbReference>
<comment type="caution">
    <text evidence="11">The sequence shown here is derived from an EMBL/GenBank/DDBJ whole genome shotgun (WGS) entry which is preliminary data.</text>
</comment>
<keyword evidence="5 8" id="KW-0808">Transferase</keyword>
<keyword evidence="4 8" id="KW-0032">Aminotransferase</keyword>
<dbReference type="InterPro" id="IPR047084">
    <property type="entry name" value="GFAT_N"/>
</dbReference>
<evidence type="ECO:0000259" key="9">
    <source>
        <dbReference type="PROSITE" id="PS51278"/>
    </source>
</evidence>
<evidence type="ECO:0000256" key="3">
    <source>
        <dbReference type="ARBA" id="ARBA00016090"/>
    </source>
</evidence>
<proteinExistence type="inferred from homology"/>
<reference evidence="11 12" key="1">
    <citation type="submission" date="2024-02" db="EMBL/GenBank/DDBJ databases">
        <title>Bacteria isolated from the canopy kelp, Nereocystis luetkeana.</title>
        <authorList>
            <person name="Pfister C.A."/>
            <person name="Younker I.T."/>
            <person name="Light S.H."/>
        </authorList>
    </citation>
    <scope>NUCLEOTIDE SEQUENCE [LARGE SCALE GENOMIC DNA]</scope>
    <source>
        <strain evidence="11 12">TI.1.15</strain>
    </source>
</reference>
<dbReference type="GO" id="GO:0004360">
    <property type="term" value="F:glutamine-fructose-6-phosphate transaminase (isomerizing) activity"/>
    <property type="evidence" value="ECO:0007669"/>
    <property type="project" value="UniProtKB-EC"/>
</dbReference>
<dbReference type="RefSeq" id="WP_341635315.1">
    <property type="nucleotide sequence ID" value="NZ_JBANDX010000009.1"/>
</dbReference>
<dbReference type="CDD" id="cd00714">
    <property type="entry name" value="GFAT"/>
    <property type="match status" value="1"/>
</dbReference>
<dbReference type="EMBL" id="JBANDX010000009">
    <property type="protein sequence ID" value="MEL0609281.1"/>
    <property type="molecule type" value="Genomic_DNA"/>
</dbReference>
<feature type="initiator methionine" description="Removed" evidence="8">
    <location>
        <position position="1"/>
    </location>
</feature>
<dbReference type="SUPFAM" id="SSF53697">
    <property type="entry name" value="SIS domain"/>
    <property type="match status" value="1"/>
</dbReference>
<name>A0ABU9FU84_9VIBR</name>